<reference evidence="2 3" key="1">
    <citation type="submission" date="2018-07" db="EMBL/GenBank/DDBJ databases">
        <title>Halomonas rutogse sp. nov., isolated from Lake TangqianCo on Tibetan Plateau.</title>
        <authorList>
            <person name="Lu H."/>
            <person name="Xing P."/>
            <person name="Wu Q."/>
        </authorList>
    </citation>
    <scope>NUCLEOTIDE SEQUENCE [LARGE SCALE GENOMIC DNA]</scope>
    <source>
        <strain evidence="2 3">TQ8S</strain>
    </source>
</reference>
<organism evidence="2 3">
    <name type="scientific">Vreelandella rituensis</name>
    <dbReference type="NCBI Taxonomy" id="2282306"/>
    <lineage>
        <taxon>Bacteria</taxon>
        <taxon>Pseudomonadati</taxon>
        <taxon>Pseudomonadota</taxon>
        <taxon>Gammaproteobacteria</taxon>
        <taxon>Oceanospirillales</taxon>
        <taxon>Halomonadaceae</taxon>
        <taxon>Vreelandella</taxon>
    </lineage>
</organism>
<keyword evidence="1" id="KW-1133">Transmembrane helix</keyword>
<protein>
    <submittedName>
        <fullName evidence="2">Uncharacterized protein</fullName>
    </submittedName>
</protein>
<evidence type="ECO:0000313" key="3">
    <source>
        <dbReference type="Proteomes" id="UP000253204"/>
    </source>
</evidence>
<feature type="transmembrane region" description="Helical" evidence="1">
    <location>
        <begin position="6"/>
        <end position="29"/>
    </location>
</feature>
<keyword evidence="1" id="KW-0472">Membrane</keyword>
<accession>A0A368U997</accession>
<dbReference type="AlphaFoldDB" id="A0A368U997"/>
<sequence>MGLPSLIIAILLSSVLGGIFVSYLSGVFFEGDAMATAATLSYQGQELKDASNVYQAMHSGRSPSTIEDLVNSFLLTTTPDTGIDDVEWEMATIGTVKPRFVLQTSPGVPEKVCLQALGTTNPLPEDIAPNADAALAGPIQGCYGDGINNEYVYYRR</sequence>
<dbReference type="Proteomes" id="UP000253204">
    <property type="component" value="Unassembled WGS sequence"/>
</dbReference>
<comment type="caution">
    <text evidence="2">The sequence shown here is derived from an EMBL/GenBank/DDBJ whole genome shotgun (WGS) entry which is preliminary data.</text>
</comment>
<keyword evidence="3" id="KW-1185">Reference proteome</keyword>
<evidence type="ECO:0000313" key="2">
    <source>
        <dbReference type="EMBL" id="RCV93788.1"/>
    </source>
</evidence>
<proteinExistence type="predicted"/>
<dbReference type="RefSeq" id="WP_114485116.1">
    <property type="nucleotide sequence ID" value="NZ_CBCSHM010000052.1"/>
</dbReference>
<keyword evidence="1" id="KW-0812">Transmembrane</keyword>
<gene>
    <name evidence="2" type="ORF">DU506_01125</name>
</gene>
<name>A0A368U997_9GAMM</name>
<dbReference type="EMBL" id="QPIJ01000001">
    <property type="protein sequence ID" value="RCV93788.1"/>
    <property type="molecule type" value="Genomic_DNA"/>
</dbReference>
<evidence type="ECO:0000256" key="1">
    <source>
        <dbReference type="SAM" id="Phobius"/>
    </source>
</evidence>